<evidence type="ECO:0000259" key="4">
    <source>
        <dbReference type="SMART" id="SM00244"/>
    </source>
</evidence>
<comment type="caution">
    <text evidence="5">The sequence shown here is derived from an EMBL/GenBank/DDBJ whole genome shotgun (WGS) entry which is preliminary data.</text>
</comment>
<dbReference type="GO" id="GO:0098552">
    <property type="term" value="C:side of membrane"/>
    <property type="evidence" value="ECO:0007669"/>
    <property type="project" value="UniProtKB-ARBA"/>
</dbReference>
<feature type="domain" description="Band 7" evidence="4">
    <location>
        <begin position="47"/>
        <end position="205"/>
    </location>
</feature>
<dbReference type="InterPro" id="IPR050710">
    <property type="entry name" value="Band7/mec-2_domain"/>
</dbReference>
<sequence length="343" mass="37533">MITTLLRGQNKNFLFKDVKLINQIRFQSAYSGKNQYKQSRPALPTNTIIKFVPQQEAWILERMGKFHKILPPGLAIMVPVIDSIRYVKSLKETTVEIPAQSAITQDNVTLELDGVLYYKVIDPYKASYGISDSDFAVSQLAQTTMRAEIGQLTLDKTLSQRTQLNLNIVEAINVAAADWGIKCLRYEIRDIHPPDNVVASMHQMVSAERKKRAEILESEGARQSSINIAEGQKQSVILESEALKTKHLNQAAGEAGAIVLRAQATSQSIKEISDAISKAGLSGKDAVGLSVAEKYVDAFSLLAKKGNTVILPSNVGDISSMVSQSLAIFKGVSNTLDNGGEKK</sequence>
<gene>
    <name evidence="5" type="ORF">HK099_005060</name>
</gene>
<dbReference type="Pfam" id="PF01145">
    <property type="entry name" value="Band_7"/>
    <property type="match status" value="1"/>
</dbReference>
<dbReference type="InterPro" id="IPR036013">
    <property type="entry name" value="Band_7/SPFH_dom_sf"/>
</dbReference>
<dbReference type="InterPro" id="IPR001107">
    <property type="entry name" value="Band_7"/>
</dbReference>
<dbReference type="PANTHER" id="PTHR43327:SF10">
    <property type="entry name" value="STOMATIN-LIKE PROTEIN 2, MITOCHONDRIAL"/>
    <property type="match status" value="1"/>
</dbReference>
<dbReference type="CDD" id="cd08829">
    <property type="entry name" value="SPFH_paraslipin"/>
    <property type="match status" value="1"/>
</dbReference>
<proteinExistence type="inferred from homology"/>
<name>A0AAD5UAH9_9FUNG</name>
<dbReference type="Pfam" id="PF16200">
    <property type="entry name" value="Band_7_C"/>
    <property type="match status" value="1"/>
</dbReference>
<comment type="subcellular location">
    <subcellularLocation>
        <location evidence="1">Mitochondrion</location>
    </subcellularLocation>
</comment>
<dbReference type="InterPro" id="IPR001972">
    <property type="entry name" value="Stomatin_HflK_fam"/>
</dbReference>
<organism evidence="5 6">
    <name type="scientific">Clydaea vesicula</name>
    <dbReference type="NCBI Taxonomy" id="447962"/>
    <lineage>
        <taxon>Eukaryota</taxon>
        <taxon>Fungi</taxon>
        <taxon>Fungi incertae sedis</taxon>
        <taxon>Chytridiomycota</taxon>
        <taxon>Chytridiomycota incertae sedis</taxon>
        <taxon>Chytridiomycetes</taxon>
        <taxon>Lobulomycetales</taxon>
        <taxon>Lobulomycetaceae</taxon>
        <taxon>Clydaea</taxon>
    </lineage>
</organism>
<reference evidence="5" key="1">
    <citation type="submission" date="2020-05" db="EMBL/GenBank/DDBJ databases">
        <title>Phylogenomic resolution of chytrid fungi.</title>
        <authorList>
            <person name="Stajich J.E."/>
            <person name="Amses K."/>
            <person name="Simmons R."/>
            <person name="Seto K."/>
            <person name="Myers J."/>
            <person name="Bonds A."/>
            <person name="Quandt C.A."/>
            <person name="Barry K."/>
            <person name="Liu P."/>
            <person name="Grigoriev I."/>
            <person name="Longcore J.E."/>
            <person name="James T.Y."/>
        </authorList>
    </citation>
    <scope>NUCLEOTIDE SEQUENCE</scope>
    <source>
        <strain evidence="5">JEL0476</strain>
    </source>
</reference>
<dbReference type="Proteomes" id="UP001211065">
    <property type="component" value="Unassembled WGS sequence"/>
</dbReference>
<dbReference type="InterPro" id="IPR032435">
    <property type="entry name" value="STML2-like_C"/>
</dbReference>
<dbReference type="PANTHER" id="PTHR43327">
    <property type="entry name" value="STOMATIN-LIKE PROTEIN 2, MITOCHONDRIAL"/>
    <property type="match status" value="1"/>
</dbReference>
<keyword evidence="3" id="KW-0496">Mitochondrion</keyword>
<evidence type="ECO:0000313" key="5">
    <source>
        <dbReference type="EMBL" id="KAJ3226352.1"/>
    </source>
</evidence>
<keyword evidence="6" id="KW-1185">Reference proteome</keyword>
<dbReference type="GO" id="GO:0005886">
    <property type="term" value="C:plasma membrane"/>
    <property type="evidence" value="ECO:0007669"/>
    <property type="project" value="UniProtKB-ARBA"/>
</dbReference>
<dbReference type="EMBL" id="JADGJW010000038">
    <property type="protein sequence ID" value="KAJ3226352.1"/>
    <property type="molecule type" value="Genomic_DNA"/>
</dbReference>
<dbReference type="GO" id="GO:0007005">
    <property type="term" value="P:mitochondrion organization"/>
    <property type="evidence" value="ECO:0007669"/>
    <property type="project" value="TreeGrafter"/>
</dbReference>
<evidence type="ECO:0000256" key="3">
    <source>
        <dbReference type="ARBA" id="ARBA00023128"/>
    </source>
</evidence>
<dbReference type="FunFam" id="3.30.479.30:FF:000004">
    <property type="entry name" value="Putative membrane protease family, stomatin"/>
    <property type="match status" value="1"/>
</dbReference>
<dbReference type="GO" id="GO:0005739">
    <property type="term" value="C:mitochondrion"/>
    <property type="evidence" value="ECO:0007669"/>
    <property type="project" value="UniProtKB-SubCell"/>
</dbReference>
<evidence type="ECO:0000256" key="1">
    <source>
        <dbReference type="ARBA" id="ARBA00004173"/>
    </source>
</evidence>
<dbReference type="SMART" id="SM00244">
    <property type="entry name" value="PHB"/>
    <property type="match status" value="1"/>
</dbReference>
<comment type="similarity">
    <text evidence="2">Belongs to the band 7/mec-2 family.</text>
</comment>
<evidence type="ECO:0000256" key="2">
    <source>
        <dbReference type="ARBA" id="ARBA00008164"/>
    </source>
</evidence>
<dbReference type="PRINTS" id="PR00721">
    <property type="entry name" value="STOMATIN"/>
</dbReference>
<dbReference type="SUPFAM" id="SSF117892">
    <property type="entry name" value="Band 7/SPFH domain"/>
    <property type="match status" value="1"/>
</dbReference>
<evidence type="ECO:0000313" key="6">
    <source>
        <dbReference type="Proteomes" id="UP001211065"/>
    </source>
</evidence>
<dbReference type="AlphaFoldDB" id="A0AAD5UAH9"/>
<protein>
    <recommendedName>
        <fullName evidence="4">Band 7 domain-containing protein</fullName>
    </recommendedName>
</protein>
<accession>A0AAD5UAH9</accession>
<dbReference type="Gene3D" id="3.30.479.30">
    <property type="entry name" value="Band 7 domain"/>
    <property type="match status" value="1"/>
</dbReference>